<protein>
    <submittedName>
        <fullName evidence="1">Uncharacterized protein</fullName>
    </submittedName>
</protein>
<dbReference type="KEGG" id="olu:OSTLU_9413"/>
<dbReference type="STRING" id="436017.A4RWI9"/>
<dbReference type="GeneID" id="5001538"/>
<dbReference type="AlphaFoldDB" id="A4RWI9"/>
<evidence type="ECO:0000313" key="2">
    <source>
        <dbReference type="Proteomes" id="UP000001568"/>
    </source>
</evidence>
<dbReference type="Proteomes" id="UP000001568">
    <property type="component" value="Chromosome 4"/>
</dbReference>
<dbReference type="GO" id="GO:0005737">
    <property type="term" value="C:cytoplasm"/>
    <property type="evidence" value="ECO:0007669"/>
    <property type="project" value="GOC"/>
</dbReference>
<gene>
    <name evidence="1" type="ORF">OSTLU_9413</name>
</gene>
<reference evidence="1 2" key="1">
    <citation type="journal article" date="2007" name="Proc. Natl. Acad. Sci. U.S.A.">
        <title>The tiny eukaryote Ostreococcus provides genomic insights into the paradox of plankton speciation.</title>
        <authorList>
            <person name="Palenik B."/>
            <person name="Grimwood J."/>
            <person name="Aerts A."/>
            <person name="Rouze P."/>
            <person name="Salamov A."/>
            <person name="Putnam N."/>
            <person name="Dupont C."/>
            <person name="Jorgensen R."/>
            <person name="Derelle E."/>
            <person name="Rombauts S."/>
            <person name="Zhou K."/>
            <person name="Otillar R."/>
            <person name="Merchant S.S."/>
            <person name="Podell S."/>
            <person name="Gaasterland T."/>
            <person name="Napoli C."/>
            <person name="Gendler K."/>
            <person name="Manuell A."/>
            <person name="Tai V."/>
            <person name="Vallon O."/>
            <person name="Piganeau G."/>
            <person name="Jancek S."/>
            <person name="Heijde M."/>
            <person name="Jabbari K."/>
            <person name="Bowler C."/>
            <person name="Lohr M."/>
            <person name="Robbens S."/>
            <person name="Werner G."/>
            <person name="Dubchak I."/>
            <person name="Pazour G.J."/>
            <person name="Ren Q."/>
            <person name="Paulsen I."/>
            <person name="Delwiche C."/>
            <person name="Schmutz J."/>
            <person name="Rokhsar D."/>
            <person name="Van de Peer Y."/>
            <person name="Moreau H."/>
            <person name="Grigoriev I.V."/>
        </authorList>
    </citation>
    <scope>NUCLEOTIDE SEQUENCE [LARGE SCALE GENOMIC DNA]</scope>
    <source>
        <strain evidence="1 2">CCE9901</strain>
    </source>
</reference>
<sequence length="109" mass="11974">LDAPMRELVVRAALDFVDERSWETNATYLRVVDRFNDVDAHAHCAPTRARMVLLTNGARTSGGEEAVRGFFGEVHEALAIATMNPMLGEDEALGSAFDERARSAAARRL</sequence>
<organism evidence="1 2">
    <name type="scientific">Ostreococcus lucimarinus (strain CCE9901)</name>
    <dbReference type="NCBI Taxonomy" id="436017"/>
    <lineage>
        <taxon>Eukaryota</taxon>
        <taxon>Viridiplantae</taxon>
        <taxon>Chlorophyta</taxon>
        <taxon>Mamiellophyceae</taxon>
        <taxon>Mamiellales</taxon>
        <taxon>Bathycoccaceae</taxon>
        <taxon>Ostreococcus</taxon>
    </lineage>
</organism>
<evidence type="ECO:0000313" key="1">
    <source>
        <dbReference type="EMBL" id="ABO95631.1"/>
    </source>
</evidence>
<dbReference type="PANTHER" id="PTHR12403">
    <property type="entry name" value="TRAFFICKING PROTEIN PARTICLE COMPLEX SUBUNIT 2"/>
    <property type="match status" value="1"/>
</dbReference>
<dbReference type="Gene3D" id="3.30.450.70">
    <property type="match status" value="1"/>
</dbReference>
<dbReference type="HOGENOM" id="CLU_085828_0_2_1"/>
<dbReference type="eggNOG" id="KOG3487">
    <property type="taxonomic scope" value="Eukaryota"/>
</dbReference>
<proteinExistence type="predicted"/>
<keyword evidence="2" id="KW-1185">Reference proteome</keyword>
<feature type="non-terminal residue" evidence="1">
    <location>
        <position position="109"/>
    </location>
</feature>
<dbReference type="SUPFAM" id="SSF64356">
    <property type="entry name" value="SNARE-like"/>
    <property type="match status" value="1"/>
</dbReference>
<dbReference type="OrthoDB" id="10252102at2759"/>
<dbReference type="Pfam" id="PF04628">
    <property type="entry name" value="Sedlin_N"/>
    <property type="match status" value="1"/>
</dbReference>
<dbReference type="GO" id="GO:0006888">
    <property type="term" value="P:endoplasmic reticulum to Golgi vesicle-mediated transport"/>
    <property type="evidence" value="ECO:0007669"/>
    <property type="project" value="InterPro"/>
</dbReference>
<dbReference type="RefSeq" id="XP_001417338.1">
    <property type="nucleotide sequence ID" value="XM_001417301.1"/>
</dbReference>
<dbReference type="InterPro" id="IPR011012">
    <property type="entry name" value="Longin-like_dom_sf"/>
</dbReference>
<feature type="non-terminal residue" evidence="1">
    <location>
        <position position="1"/>
    </location>
</feature>
<dbReference type="EMBL" id="CP000584">
    <property type="protein sequence ID" value="ABO95631.1"/>
    <property type="molecule type" value="Genomic_DNA"/>
</dbReference>
<accession>A4RWI9</accession>
<dbReference type="InterPro" id="IPR006722">
    <property type="entry name" value="Sedlin"/>
</dbReference>
<name>A4RWI9_OSTLU</name>